<dbReference type="VEuPathDB" id="FungiDB:PV06_09120"/>
<organism evidence="2 3">
    <name type="scientific">Exophiala oligosperma</name>
    <dbReference type="NCBI Taxonomy" id="215243"/>
    <lineage>
        <taxon>Eukaryota</taxon>
        <taxon>Fungi</taxon>
        <taxon>Dikarya</taxon>
        <taxon>Ascomycota</taxon>
        <taxon>Pezizomycotina</taxon>
        <taxon>Eurotiomycetes</taxon>
        <taxon>Chaetothyriomycetidae</taxon>
        <taxon>Chaetothyriales</taxon>
        <taxon>Herpotrichiellaceae</taxon>
        <taxon>Exophiala</taxon>
    </lineage>
</organism>
<feature type="compositionally biased region" description="Basic residues" evidence="1">
    <location>
        <begin position="88"/>
        <end position="102"/>
    </location>
</feature>
<dbReference type="GeneID" id="27361194"/>
<evidence type="ECO:0000256" key="1">
    <source>
        <dbReference type="SAM" id="MobiDB-lite"/>
    </source>
</evidence>
<dbReference type="Proteomes" id="UP000053342">
    <property type="component" value="Unassembled WGS sequence"/>
</dbReference>
<evidence type="ECO:0000313" key="3">
    <source>
        <dbReference type="Proteomes" id="UP000053342"/>
    </source>
</evidence>
<sequence>MFIPGSRFSTQLGFLGSCRVSTNEYESLRYLYVIPPPPTDVASLFHPARSLYELLLSQESSSRLLLHSSSLSSRSLLKHCRASPESRHRTRSHRTPPKRKTTSRNGQHQSKVEA</sequence>
<dbReference type="PROSITE" id="PS51257">
    <property type="entry name" value="PROKAR_LIPOPROTEIN"/>
    <property type="match status" value="1"/>
</dbReference>
<dbReference type="HOGENOM" id="CLU_2121084_0_0_1"/>
<protein>
    <submittedName>
        <fullName evidence="2">Uncharacterized protein</fullName>
    </submittedName>
</protein>
<name>A0A0D2BP85_9EURO</name>
<keyword evidence="3" id="KW-1185">Reference proteome</keyword>
<dbReference type="EMBL" id="KN847340">
    <property type="protein sequence ID" value="KIW39342.1"/>
    <property type="molecule type" value="Genomic_DNA"/>
</dbReference>
<feature type="compositionally biased region" description="Polar residues" evidence="1">
    <location>
        <begin position="103"/>
        <end position="114"/>
    </location>
</feature>
<feature type="region of interest" description="Disordered" evidence="1">
    <location>
        <begin position="72"/>
        <end position="114"/>
    </location>
</feature>
<reference evidence="2 3" key="1">
    <citation type="submission" date="2015-01" db="EMBL/GenBank/DDBJ databases">
        <title>The Genome Sequence of Exophiala oligosperma CBS72588.</title>
        <authorList>
            <consortium name="The Broad Institute Genomics Platform"/>
            <person name="Cuomo C."/>
            <person name="de Hoog S."/>
            <person name="Gorbushina A."/>
            <person name="Stielow B."/>
            <person name="Teixiera M."/>
            <person name="Abouelleil A."/>
            <person name="Chapman S.B."/>
            <person name="Priest M."/>
            <person name="Young S.K."/>
            <person name="Wortman J."/>
            <person name="Nusbaum C."/>
            <person name="Birren B."/>
        </authorList>
    </citation>
    <scope>NUCLEOTIDE SEQUENCE [LARGE SCALE GENOMIC DNA]</scope>
    <source>
        <strain evidence="2 3">CBS 72588</strain>
    </source>
</reference>
<dbReference type="RefSeq" id="XP_016259558.1">
    <property type="nucleotide sequence ID" value="XM_016410536.1"/>
</dbReference>
<gene>
    <name evidence="2" type="ORF">PV06_09120</name>
</gene>
<accession>A0A0D2BP85</accession>
<dbReference type="AlphaFoldDB" id="A0A0D2BP85"/>
<proteinExistence type="predicted"/>
<evidence type="ECO:0000313" key="2">
    <source>
        <dbReference type="EMBL" id="KIW39342.1"/>
    </source>
</evidence>